<dbReference type="EMBL" id="JAVFWL010000003">
    <property type="protein sequence ID" value="KAK6744848.1"/>
    <property type="molecule type" value="Genomic_DNA"/>
</dbReference>
<proteinExistence type="predicted"/>
<dbReference type="Proteomes" id="UP001303046">
    <property type="component" value="Unassembled WGS sequence"/>
</dbReference>
<name>A0ABR1D4I5_NECAM</name>
<keyword evidence="2" id="KW-1185">Reference proteome</keyword>
<protein>
    <submittedName>
        <fullName evidence="1">Uncharacterized protein</fullName>
    </submittedName>
</protein>
<accession>A0ABR1D4I5</accession>
<gene>
    <name evidence="1" type="primary">Necator_chrIII.g12283</name>
    <name evidence="1" type="ORF">RB195_011517</name>
</gene>
<comment type="caution">
    <text evidence="1">The sequence shown here is derived from an EMBL/GenBank/DDBJ whole genome shotgun (WGS) entry which is preliminary data.</text>
</comment>
<reference evidence="1 2" key="1">
    <citation type="submission" date="2023-08" db="EMBL/GenBank/DDBJ databases">
        <title>A Necator americanus chromosomal reference genome.</title>
        <authorList>
            <person name="Ilik V."/>
            <person name="Petrzelkova K.J."/>
            <person name="Pardy F."/>
            <person name="Fuh T."/>
            <person name="Niatou-Singa F.S."/>
            <person name="Gouil Q."/>
            <person name="Baker L."/>
            <person name="Ritchie M.E."/>
            <person name="Jex A.R."/>
            <person name="Gazzola D."/>
            <person name="Li H."/>
            <person name="Toshio Fujiwara R."/>
            <person name="Zhan B."/>
            <person name="Aroian R.V."/>
            <person name="Pafco B."/>
            <person name="Schwarz E.M."/>
        </authorList>
    </citation>
    <scope>NUCLEOTIDE SEQUENCE [LARGE SCALE GENOMIC DNA]</scope>
    <source>
        <strain evidence="1 2">Aroian</strain>
        <tissue evidence="1">Whole animal</tissue>
    </source>
</reference>
<sequence length="84" mass="9416">MQPEEPKDEAHGVDGSQCASFDFNSESIEVYERMCSLTLTGAGQRNLKSAFLSTQTSPNTDDTMGPVLFDLRSLFYSSCDYQRY</sequence>
<evidence type="ECO:0000313" key="1">
    <source>
        <dbReference type="EMBL" id="KAK6744848.1"/>
    </source>
</evidence>
<organism evidence="1 2">
    <name type="scientific">Necator americanus</name>
    <name type="common">Human hookworm</name>
    <dbReference type="NCBI Taxonomy" id="51031"/>
    <lineage>
        <taxon>Eukaryota</taxon>
        <taxon>Metazoa</taxon>
        <taxon>Ecdysozoa</taxon>
        <taxon>Nematoda</taxon>
        <taxon>Chromadorea</taxon>
        <taxon>Rhabditida</taxon>
        <taxon>Rhabditina</taxon>
        <taxon>Rhabditomorpha</taxon>
        <taxon>Strongyloidea</taxon>
        <taxon>Ancylostomatidae</taxon>
        <taxon>Bunostominae</taxon>
        <taxon>Necator</taxon>
    </lineage>
</organism>
<evidence type="ECO:0000313" key="2">
    <source>
        <dbReference type="Proteomes" id="UP001303046"/>
    </source>
</evidence>